<sequence>MKILLLAGGVGKRLWPLSNHVRSKQFLKLLRNDHDQLESTIQRICRQLDSLGLLASTSIITCQDQVEIIRNQIGDDVQLICEPYQRGTFASIALASTFLHSKLLIEPDETICVLPADCFADASFFQLINLFPKCLRLSCAKILLIGVPPSFPSNQFGYIVPNMNHPAQYYPIEQFIEKPDPILAQTLINKQALWNCGVFAFPLTFMLQYLKDKGLPADYQQFLASYQQLPTISFDHEVVEKASDTIVIPFHGLWKDLGSWSSITEQLDLNIVGKGNLSTDSTNAHIVNELSLPIHVIGLSNSIIAASPDGILIADKKQSHRIKEMIKDERPMYVEKRWGSYQILHQKGTGQGEESLTKLIKVESGRNMSYQSHRWRKEIWTVLSGCGEFILDDQLFSIHSGDVLKIPVGVKHGVKAITPLELIEVQIGSNIDENDIICYTDSWEEARKRCR</sequence>
<dbReference type="GO" id="GO:0009298">
    <property type="term" value="P:GDP-mannose biosynthetic process"/>
    <property type="evidence" value="ECO:0007669"/>
    <property type="project" value="TreeGrafter"/>
</dbReference>
<dbReference type="Pfam" id="PF00483">
    <property type="entry name" value="NTP_transferase"/>
    <property type="match status" value="1"/>
</dbReference>
<keyword evidence="4" id="KW-1185">Reference proteome</keyword>
<dbReference type="Proteomes" id="UP000326671">
    <property type="component" value="Unassembled WGS sequence"/>
</dbReference>
<dbReference type="InterPro" id="IPR005835">
    <property type="entry name" value="NTP_transferase_dom"/>
</dbReference>
<dbReference type="InterPro" id="IPR011051">
    <property type="entry name" value="RmlC_Cupin_sf"/>
</dbReference>
<dbReference type="Gene3D" id="2.60.120.10">
    <property type="entry name" value="Jelly Rolls"/>
    <property type="match status" value="1"/>
</dbReference>
<dbReference type="EMBL" id="VYKL01000031">
    <property type="protein sequence ID" value="KAA9019487.1"/>
    <property type="molecule type" value="Genomic_DNA"/>
</dbReference>
<evidence type="ECO:0000313" key="4">
    <source>
        <dbReference type="Proteomes" id="UP000326671"/>
    </source>
</evidence>
<comment type="caution">
    <text evidence="3">The sequence shown here is derived from an EMBL/GenBank/DDBJ whole genome shotgun (WGS) entry which is preliminary data.</text>
</comment>
<dbReference type="PANTHER" id="PTHR46390">
    <property type="entry name" value="MANNOSE-1-PHOSPHATE GUANYLYLTRANSFERASE"/>
    <property type="match status" value="1"/>
</dbReference>
<dbReference type="GO" id="GO:0005976">
    <property type="term" value="P:polysaccharide metabolic process"/>
    <property type="evidence" value="ECO:0007669"/>
    <property type="project" value="InterPro"/>
</dbReference>
<organism evidence="3 4">
    <name type="scientific">Niallia endozanthoxylica</name>
    <dbReference type="NCBI Taxonomy" id="2036016"/>
    <lineage>
        <taxon>Bacteria</taxon>
        <taxon>Bacillati</taxon>
        <taxon>Bacillota</taxon>
        <taxon>Bacilli</taxon>
        <taxon>Bacillales</taxon>
        <taxon>Bacillaceae</taxon>
        <taxon>Niallia</taxon>
    </lineage>
</organism>
<name>A0A5J5HH56_9BACI</name>
<gene>
    <name evidence="3" type="ORF">F4V44_19245</name>
</gene>
<dbReference type="Gene3D" id="3.90.550.10">
    <property type="entry name" value="Spore Coat Polysaccharide Biosynthesis Protein SpsA, Chain A"/>
    <property type="match status" value="1"/>
</dbReference>
<dbReference type="Pfam" id="PF01050">
    <property type="entry name" value="MannoseP_isomer"/>
    <property type="match status" value="1"/>
</dbReference>
<feature type="domain" description="Mannose-6-phosphate isomerase type II C-terminal" evidence="2">
    <location>
        <begin position="334"/>
        <end position="439"/>
    </location>
</feature>
<dbReference type="SUPFAM" id="SSF51182">
    <property type="entry name" value="RmlC-like cupins"/>
    <property type="match status" value="1"/>
</dbReference>
<evidence type="ECO:0000259" key="2">
    <source>
        <dbReference type="Pfam" id="PF01050"/>
    </source>
</evidence>
<accession>A0A5J5HH56</accession>
<dbReference type="InterPro" id="IPR029044">
    <property type="entry name" value="Nucleotide-diphossugar_trans"/>
</dbReference>
<evidence type="ECO:0000313" key="3">
    <source>
        <dbReference type="EMBL" id="KAA9019487.1"/>
    </source>
</evidence>
<dbReference type="OrthoDB" id="9806359at2"/>
<evidence type="ECO:0000259" key="1">
    <source>
        <dbReference type="Pfam" id="PF00483"/>
    </source>
</evidence>
<dbReference type="CDD" id="cd02213">
    <property type="entry name" value="cupin_PMI_typeII_C"/>
    <property type="match status" value="1"/>
</dbReference>
<proteinExistence type="predicted"/>
<dbReference type="InterPro" id="IPR001538">
    <property type="entry name" value="Man6P_isomerase-2_C"/>
</dbReference>
<dbReference type="GO" id="GO:0004475">
    <property type="term" value="F:mannose-1-phosphate guanylyltransferase (GTP) activity"/>
    <property type="evidence" value="ECO:0007669"/>
    <property type="project" value="TreeGrafter"/>
</dbReference>
<dbReference type="SUPFAM" id="SSF53448">
    <property type="entry name" value="Nucleotide-diphospho-sugar transferases"/>
    <property type="match status" value="1"/>
</dbReference>
<dbReference type="AlphaFoldDB" id="A0A5J5HH56"/>
<reference evidence="3 4" key="1">
    <citation type="submission" date="2019-09" db="EMBL/GenBank/DDBJ databases">
        <title>Whole genome sequences of isolates from the Mars Exploration Rovers.</title>
        <authorList>
            <person name="Seuylemezian A."/>
            <person name="Vaishampayan P."/>
        </authorList>
    </citation>
    <scope>NUCLEOTIDE SEQUENCE [LARGE SCALE GENOMIC DNA]</scope>
    <source>
        <strain evidence="3 4">MER_TA_151</strain>
    </source>
</reference>
<dbReference type="RefSeq" id="WP_150441644.1">
    <property type="nucleotide sequence ID" value="NZ_VYKL01000031.1"/>
</dbReference>
<feature type="domain" description="Nucleotidyl transferase" evidence="1">
    <location>
        <begin position="4"/>
        <end position="265"/>
    </location>
</feature>
<dbReference type="InterPro" id="IPR014710">
    <property type="entry name" value="RmlC-like_jellyroll"/>
</dbReference>
<dbReference type="PANTHER" id="PTHR46390:SF1">
    <property type="entry name" value="MANNOSE-1-PHOSPHATE GUANYLYLTRANSFERASE"/>
    <property type="match status" value="1"/>
</dbReference>
<dbReference type="InterPro" id="IPR051161">
    <property type="entry name" value="Mannose-6P_isomerase_type2"/>
</dbReference>
<protein>
    <submittedName>
        <fullName evidence="3">Cupin domain-containing protein</fullName>
    </submittedName>
</protein>